<keyword evidence="4 10" id="KW-0067">ATP-binding</keyword>
<feature type="transmembrane region" description="Helical" evidence="7">
    <location>
        <begin position="251"/>
        <end position="277"/>
    </location>
</feature>
<evidence type="ECO:0000256" key="3">
    <source>
        <dbReference type="ARBA" id="ARBA00022741"/>
    </source>
</evidence>
<dbReference type="AlphaFoldDB" id="U2USF8"/>
<dbReference type="InterPro" id="IPR027417">
    <property type="entry name" value="P-loop_NTPase"/>
</dbReference>
<dbReference type="Gene3D" id="1.20.1560.10">
    <property type="entry name" value="ABC transporter type 1, transmembrane domain"/>
    <property type="match status" value="1"/>
</dbReference>
<dbReference type="GO" id="GO:0005886">
    <property type="term" value="C:plasma membrane"/>
    <property type="evidence" value="ECO:0007669"/>
    <property type="project" value="UniProtKB-SubCell"/>
</dbReference>
<dbReference type="Proteomes" id="UP000016638">
    <property type="component" value="Unassembled WGS sequence"/>
</dbReference>
<dbReference type="PROSITE" id="PS50893">
    <property type="entry name" value="ABC_TRANSPORTER_2"/>
    <property type="match status" value="1"/>
</dbReference>
<dbReference type="eggNOG" id="COG1132">
    <property type="taxonomic scope" value="Bacteria"/>
</dbReference>
<evidence type="ECO:0000313" key="11">
    <source>
        <dbReference type="Proteomes" id="UP000016638"/>
    </source>
</evidence>
<evidence type="ECO:0000256" key="1">
    <source>
        <dbReference type="ARBA" id="ARBA00004651"/>
    </source>
</evidence>
<keyword evidence="5 7" id="KW-1133">Transmembrane helix</keyword>
<comment type="caution">
    <text evidence="10">The sequence shown here is derived from an EMBL/GenBank/DDBJ whole genome shotgun (WGS) entry which is preliminary data.</text>
</comment>
<comment type="subcellular location">
    <subcellularLocation>
        <location evidence="1">Cell membrane</location>
        <topology evidence="1">Multi-pass membrane protein</topology>
    </subcellularLocation>
</comment>
<dbReference type="GO" id="GO:0016887">
    <property type="term" value="F:ATP hydrolysis activity"/>
    <property type="evidence" value="ECO:0007669"/>
    <property type="project" value="InterPro"/>
</dbReference>
<name>U2USF8_9ACTN</name>
<dbReference type="InterPro" id="IPR036640">
    <property type="entry name" value="ABC1_TM_sf"/>
</dbReference>
<dbReference type="SUPFAM" id="SSF90123">
    <property type="entry name" value="ABC transporter transmembrane region"/>
    <property type="match status" value="1"/>
</dbReference>
<dbReference type="PATRIC" id="fig|1125712.3.peg.2512"/>
<evidence type="ECO:0000256" key="5">
    <source>
        <dbReference type="ARBA" id="ARBA00022989"/>
    </source>
</evidence>
<accession>U2USF8</accession>
<dbReference type="InterPro" id="IPR003439">
    <property type="entry name" value="ABC_transporter-like_ATP-bd"/>
</dbReference>
<dbReference type="EMBL" id="AWEZ01000073">
    <property type="protein sequence ID" value="ERL06057.1"/>
    <property type="molecule type" value="Genomic_DNA"/>
</dbReference>
<dbReference type="InterPro" id="IPR003593">
    <property type="entry name" value="AAA+_ATPase"/>
</dbReference>
<keyword evidence="3" id="KW-0547">Nucleotide-binding</keyword>
<keyword evidence="11" id="KW-1185">Reference proteome</keyword>
<dbReference type="PROSITE" id="PS00211">
    <property type="entry name" value="ABC_TRANSPORTER_1"/>
    <property type="match status" value="1"/>
</dbReference>
<dbReference type="SMART" id="SM00382">
    <property type="entry name" value="AAA"/>
    <property type="match status" value="1"/>
</dbReference>
<dbReference type="InterPro" id="IPR039421">
    <property type="entry name" value="Type_1_exporter"/>
</dbReference>
<keyword evidence="6 7" id="KW-0472">Membrane</keyword>
<dbReference type="InterPro" id="IPR011527">
    <property type="entry name" value="ABC1_TM_dom"/>
</dbReference>
<dbReference type="PROSITE" id="PS50929">
    <property type="entry name" value="ABC_TM1F"/>
    <property type="match status" value="1"/>
</dbReference>
<dbReference type="InterPro" id="IPR017871">
    <property type="entry name" value="ABC_transporter-like_CS"/>
</dbReference>
<dbReference type="PANTHER" id="PTHR24221">
    <property type="entry name" value="ATP-BINDING CASSETTE SUB-FAMILY B"/>
    <property type="match status" value="1"/>
</dbReference>
<evidence type="ECO:0000259" key="9">
    <source>
        <dbReference type="PROSITE" id="PS50929"/>
    </source>
</evidence>
<proteinExistence type="predicted"/>
<dbReference type="Gene3D" id="3.40.50.300">
    <property type="entry name" value="P-loop containing nucleotide triphosphate hydrolases"/>
    <property type="match status" value="1"/>
</dbReference>
<feature type="transmembrane region" description="Helical" evidence="7">
    <location>
        <begin position="61"/>
        <end position="80"/>
    </location>
</feature>
<reference evidence="10 11" key="1">
    <citation type="submission" date="2013-08" db="EMBL/GenBank/DDBJ databases">
        <authorList>
            <person name="Durkin A.S."/>
            <person name="Haft D.R."/>
            <person name="McCorrison J."/>
            <person name="Torralba M."/>
            <person name="Gillis M."/>
            <person name="Haft D.H."/>
            <person name="Methe B."/>
            <person name="Sutton G."/>
            <person name="Nelson K.E."/>
        </authorList>
    </citation>
    <scope>NUCLEOTIDE SEQUENCE [LARGE SCALE GENOMIC DNA]</scope>
    <source>
        <strain evidence="10 11">F0195</strain>
    </source>
</reference>
<gene>
    <name evidence="10" type="ORF">HMPREF1316_0845</name>
</gene>
<dbReference type="Pfam" id="PF00664">
    <property type="entry name" value="ABC_membrane"/>
    <property type="match status" value="1"/>
</dbReference>
<dbReference type="GO" id="GO:0005524">
    <property type="term" value="F:ATP binding"/>
    <property type="evidence" value="ECO:0007669"/>
    <property type="project" value="UniProtKB-KW"/>
</dbReference>
<dbReference type="PANTHER" id="PTHR24221:SF654">
    <property type="entry name" value="ATP-BINDING CASSETTE SUB-FAMILY B MEMBER 6"/>
    <property type="match status" value="1"/>
</dbReference>
<evidence type="ECO:0000256" key="6">
    <source>
        <dbReference type="ARBA" id="ARBA00023136"/>
    </source>
</evidence>
<feature type="transmembrane region" description="Helical" evidence="7">
    <location>
        <begin position="140"/>
        <end position="167"/>
    </location>
</feature>
<dbReference type="RefSeq" id="WP_021727442.1">
    <property type="nucleotide sequence ID" value="NZ_AWEZ01000073.1"/>
</dbReference>
<organism evidence="10 11">
    <name type="scientific">Olsenella profusa F0195</name>
    <dbReference type="NCBI Taxonomy" id="1125712"/>
    <lineage>
        <taxon>Bacteria</taxon>
        <taxon>Bacillati</taxon>
        <taxon>Actinomycetota</taxon>
        <taxon>Coriobacteriia</taxon>
        <taxon>Coriobacteriales</taxon>
        <taxon>Atopobiaceae</taxon>
        <taxon>Olsenella</taxon>
    </lineage>
</organism>
<evidence type="ECO:0000256" key="4">
    <source>
        <dbReference type="ARBA" id="ARBA00022840"/>
    </source>
</evidence>
<dbReference type="GO" id="GO:0034040">
    <property type="term" value="F:ATPase-coupled lipid transmembrane transporter activity"/>
    <property type="evidence" value="ECO:0007669"/>
    <property type="project" value="TreeGrafter"/>
</dbReference>
<dbReference type="GO" id="GO:0140359">
    <property type="term" value="F:ABC-type transporter activity"/>
    <property type="evidence" value="ECO:0007669"/>
    <property type="project" value="InterPro"/>
</dbReference>
<protein>
    <submittedName>
        <fullName evidence="10">ABC transporter, ATP-binding protein</fullName>
    </submittedName>
</protein>
<evidence type="ECO:0000313" key="10">
    <source>
        <dbReference type="EMBL" id="ERL06057.1"/>
    </source>
</evidence>
<feature type="domain" description="ABC transporter" evidence="8">
    <location>
        <begin position="330"/>
        <end position="550"/>
    </location>
</feature>
<dbReference type="STRING" id="1125712.HMPREF1316_0845"/>
<evidence type="ECO:0000259" key="8">
    <source>
        <dbReference type="PROSITE" id="PS50893"/>
    </source>
</evidence>
<evidence type="ECO:0000256" key="7">
    <source>
        <dbReference type="SAM" id="Phobius"/>
    </source>
</evidence>
<feature type="domain" description="ABC transmembrane type-1" evidence="9">
    <location>
        <begin position="24"/>
        <end position="300"/>
    </location>
</feature>
<keyword evidence="2 7" id="KW-0812">Transmembrane</keyword>
<dbReference type="SUPFAM" id="SSF52540">
    <property type="entry name" value="P-loop containing nucleoside triphosphate hydrolases"/>
    <property type="match status" value="1"/>
</dbReference>
<feature type="transmembrane region" description="Helical" evidence="7">
    <location>
        <begin position="16"/>
        <end position="41"/>
    </location>
</feature>
<evidence type="ECO:0000256" key="2">
    <source>
        <dbReference type="ARBA" id="ARBA00022692"/>
    </source>
</evidence>
<dbReference type="CDD" id="cd03228">
    <property type="entry name" value="ABCC_MRP_Like"/>
    <property type="match status" value="1"/>
</dbReference>
<sequence>MLGISWIKSYARTAQLVVYLLADLILSILFMGVALLLSALIDTVSASLASGDLSPVVSLTLFSIAYSLGLGIMSLAAGMIRASIVRDVMVGLRGAGARGMMARTGAGARDSAEQLTVLGQNMETLEHDWLMGTLDVVDSLFQIAIGVALLVWFNPLIACVSLVGMALPTVLPRLFAGRLSHAQGLVIRGTKSYNGCVRDAAQGREVLWSFRAERPMTDKIDRQARLLQGHKARLARTMACVSGMASATGTIMQFAIMGLTGVFAVWGLVSIGSVIAVTQLSGSVIAPASELSGKLGKIRACSPLLEGMGELEQVAHEHPQAVRCGITQSLALDNVSFSYGSGERTVISGCSMRFEVGRKYVIIGQSGCGKSTMLGLLSGRLTPSSGTVLVDGKGGTAPDAAFIHQNVFLFDDSLRENICLGASFPDGRVDKAVRLAGLEGVVSALLEGLDTPIQENGSRLSGGERQRVAIARALLHGKRLLLVDEATSALDRATAAQIEDVLLSLKGVTVIAVTHHLDGSHARRYDAVLSLQSGRLQVCGPSDLPSCTRP</sequence>
<dbReference type="Pfam" id="PF00005">
    <property type="entry name" value="ABC_tran"/>
    <property type="match status" value="1"/>
</dbReference>